<dbReference type="Pfam" id="PF11751">
    <property type="entry name" value="PorP_SprF"/>
    <property type="match status" value="1"/>
</dbReference>
<evidence type="ECO:0000313" key="1">
    <source>
        <dbReference type="EMBL" id="EON76462.1"/>
    </source>
</evidence>
<reference evidence="1 2" key="1">
    <citation type="submission" date="2013-02" db="EMBL/GenBank/DDBJ databases">
        <title>A novel strain isolated from Lonar lake, Maharashtra, India.</title>
        <authorList>
            <person name="Singh A."/>
        </authorList>
    </citation>
    <scope>NUCLEOTIDE SEQUENCE [LARGE SCALE GENOMIC DNA]</scope>
    <source>
        <strain evidence="1 2">AK24</strain>
    </source>
</reference>
<dbReference type="InterPro" id="IPR019861">
    <property type="entry name" value="PorP/SprF_Bacteroidetes"/>
</dbReference>
<sequence length="369" mass="42216">MMERKGKEIRKERFPSVSLNKTALASTPTKYPMKRIQWMLILLLAFATQVQGQDFQFSQFYAAPLYLSPAFAGSTELSRVGVNYRKQWPGLGYDFNSYSAYIDHFIFDYNSGVGFAINSFEETHMKLKFTDVSLHYAYKLALDDYNSVRFGGQLSYVMRNAALDHLVFGDQINLFDRSINLSSLDAMALQEPVNYLDYSFGLLFMNERFWLGSSAHHVSRPSYTFFANDNDNRLPVKWSVHGGYMIDLNVRDYRTHIPDNFLILSANYKEQGPFKQLDLTMQQQRGMVVGGIGYRGLVSSEDLPYQATLVGLFGVSLDSGLAIGYSYDYILSRFGRTTAGAHEISLRYAWYAGDPRQRNQRRTILSCPF</sequence>
<dbReference type="RefSeq" id="WP_010855046.1">
    <property type="nucleotide sequence ID" value="NZ_AQHR01000085.1"/>
</dbReference>
<dbReference type="AlphaFoldDB" id="R7ZQV3"/>
<keyword evidence="2" id="KW-1185">Reference proteome</keyword>
<name>R7ZQV3_9BACT</name>
<proteinExistence type="predicted"/>
<dbReference type="EMBL" id="AQHR01000085">
    <property type="protein sequence ID" value="EON76462.1"/>
    <property type="molecule type" value="Genomic_DNA"/>
</dbReference>
<gene>
    <name evidence="1" type="ORF">ADIS_2912</name>
</gene>
<dbReference type="NCBIfam" id="TIGR03519">
    <property type="entry name" value="T9SS_PorP_fam"/>
    <property type="match status" value="1"/>
</dbReference>
<dbReference type="PATRIC" id="fig|1288963.3.peg.2901"/>
<evidence type="ECO:0008006" key="3">
    <source>
        <dbReference type="Google" id="ProtNLM"/>
    </source>
</evidence>
<protein>
    <recommendedName>
        <fullName evidence="3">Bacteroidetes-specific membrane protein</fullName>
    </recommendedName>
</protein>
<organism evidence="1 2">
    <name type="scientific">Lunatimonas lonarensis</name>
    <dbReference type="NCBI Taxonomy" id="1232681"/>
    <lineage>
        <taxon>Bacteria</taxon>
        <taxon>Pseudomonadati</taxon>
        <taxon>Bacteroidota</taxon>
        <taxon>Cytophagia</taxon>
        <taxon>Cytophagales</taxon>
        <taxon>Cyclobacteriaceae</taxon>
    </lineage>
</organism>
<evidence type="ECO:0000313" key="2">
    <source>
        <dbReference type="Proteomes" id="UP000013909"/>
    </source>
</evidence>
<dbReference type="STRING" id="1232681.ADIS_2912"/>
<comment type="caution">
    <text evidence="1">The sequence shown here is derived from an EMBL/GenBank/DDBJ whole genome shotgun (WGS) entry which is preliminary data.</text>
</comment>
<dbReference type="Proteomes" id="UP000013909">
    <property type="component" value="Unassembled WGS sequence"/>
</dbReference>
<accession>R7ZQV3</accession>